<dbReference type="Pfam" id="PF00571">
    <property type="entry name" value="CBS"/>
    <property type="match status" value="2"/>
</dbReference>
<evidence type="ECO:0000259" key="3">
    <source>
        <dbReference type="PROSITE" id="PS51371"/>
    </source>
</evidence>
<evidence type="ECO:0000313" key="4">
    <source>
        <dbReference type="EMBL" id="MDN3576108.1"/>
    </source>
</evidence>
<dbReference type="SUPFAM" id="SSF54631">
    <property type="entry name" value="CBS-domain pair"/>
    <property type="match status" value="1"/>
</dbReference>
<name>A0ABT8B1V9_9NEIS</name>
<accession>A0ABT8B1V9</accession>
<dbReference type="PROSITE" id="PS51371">
    <property type="entry name" value="CBS"/>
    <property type="match status" value="1"/>
</dbReference>
<evidence type="ECO:0000256" key="1">
    <source>
        <dbReference type="ARBA" id="ARBA00023122"/>
    </source>
</evidence>
<reference evidence="4" key="1">
    <citation type="journal article" date="2014" name="Int. J. Syst. Evol. Microbiol.">
        <title>Complete genome of a new Firmicutes species belonging to the dominant human colonic microbiota ('Ruminococcus bicirculans') reveals two chromosomes and a selective capacity to utilize plant glucans.</title>
        <authorList>
            <consortium name="NISC Comparative Sequencing Program"/>
            <person name="Wegmann U."/>
            <person name="Louis P."/>
            <person name="Goesmann A."/>
            <person name="Henrissat B."/>
            <person name="Duncan S.H."/>
            <person name="Flint H.J."/>
        </authorList>
    </citation>
    <scope>NUCLEOTIDE SEQUENCE</scope>
    <source>
        <strain evidence="4">CECT 7703</strain>
    </source>
</reference>
<organism evidence="4 5">
    <name type="scientific">Chitinimonas viridis</name>
    <dbReference type="NCBI Taxonomy" id="664880"/>
    <lineage>
        <taxon>Bacteria</taxon>
        <taxon>Pseudomonadati</taxon>
        <taxon>Pseudomonadota</taxon>
        <taxon>Betaproteobacteria</taxon>
        <taxon>Neisseriales</taxon>
        <taxon>Chitinibacteraceae</taxon>
        <taxon>Chitinimonas</taxon>
    </lineage>
</organism>
<dbReference type="SMART" id="SM00116">
    <property type="entry name" value="CBS"/>
    <property type="match status" value="1"/>
</dbReference>
<evidence type="ECO:0000256" key="2">
    <source>
        <dbReference type="PROSITE-ProRule" id="PRU00703"/>
    </source>
</evidence>
<reference evidence="4" key="2">
    <citation type="submission" date="2023-06" db="EMBL/GenBank/DDBJ databases">
        <authorList>
            <person name="Lucena T."/>
            <person name="Sun Q."/>
        </authorList>
    </citation>
    <scope>NUCLEOTIDE SEQUENCE</scope>
    <source>
        <strain evidence="4">CECT 7703</strain>
    </source>
</reference>
<proteinExistence type="predicted"/>
<dbReference type="PANTHER" id="PTHR43080">
    <property type="entry name" value="CBS DOMAIN-CONTAINING PROTEIN CBSX3, MITOCHONDRIAL"/>
    <property type="match status" value="1"/>
</dbReference>
<keyword evidence="1 2" id="KW-0129">CBS domain</keyword>
<protein>
    <submittedName>
        <fullName evidence="4">CBS domain-containing protein</fullName>
    </submittedName>
</protein>
<dbReference type="Gene3D" id="3.10.580.10">
    <property type="entry name" value="CBS-domain"/>
    <property type="match status" value="1"/>
</dbReference>
<gene>
    <name evidence="4" type="ORF">QWZ03_04915</name>
</gene>
<comment type="caution">
    <text evidence="4">The sequence shown here is derived from an EMBL/GenBank/DDBJ whole genome shotgun (WGS) entry which is preliminary data.</text>
</comment>
<sequence>MKALPVLNPQGHVLGIVTLHDFLITPDGQTQMHPRQETLPVSSIMTTQVLTTQEDQAITDLVQPLSDGGMHHLPVLNHQAQLVGMLTQSDLIAALYRAGLEYAGAGKSH</sequence>
<keyword evidence="5" id="KW-1185">Reference proteome</keyword>
<dbReference type="Proteomes" id="UP001180081">
    <property type="component" value="Unassembled WGS sequence"/>
</dbReference>
<dbReference type="InterPro" id="IPR046342">
    <property type="entry name" value="CBS_dom_sf"/>
</dbReference>
<dbReference type="InterPro" id="IPR051257">
    <property type="entry name" value="Diverse_CBS-Domain"/>
</dbReference>
<dbReference type="PANTHER" id="PTHR43080:SF2">
    <property type="entry name" value="CBS DOMAIN-CONTAINING PROTEIN"/>
    <property type="match status" value="1"/>
</dbReference>
<feature type="domain" description="CBS" evidence="3">
    <location>
        <begin position="45"/>
        <end position="101"/>
    </location>
</feature>
<evidence type="ECO:0000313" key="5">
    <source>
        <dbReference type="Proteomes" id="UP001180081"/>
    </source>
</evidence>
<dbReference type="EMBL" id="JAUFPU010000004">
    <property type="protein sequence ID" value="MDN3576108.1"/>
    <property type="molecule type" value="Genomic_DNA"/>
</dbReference>
<dbReference type="RefSeq" id="WP_290332048.1">
    <property type="nucleotide sequence ID" value="NZ_JAUFPU010000004.1"/>
</dbReference>
<dbReference type="CDD" id="cd04600">
    <property type="entry name" value="CBS_pair_HPP_assoc"/>
    <property type="match status" value="1"/>
</dbReference>
<dbReference type="InterPro" id="IPR000644">
    <property type="entry name" value="CBS_dom"/>
</dbReference>